<evidence type="ECO:0000256" key="5">
    <source>
        <dbReference type="SAM" id="MobiDB-lite"/>
    </source>
</evidence>
<feature type="transmembrane region" description="Helical" evidence="6">
    <location>
        <begin position="144"/>
        <end position="164"/>
    </location>
</feature>
<feature type="transmembrane region" description="Helical" evidence="6">
    <location>
        <begin position="202"/>
        <end position="222"/>
    </location>
</feature>
<keyword evidence="9" id="KW-1185">Reference proteome</keyword>
<evidence type="ECO:0000259" key="7">
    <source>
        <dbReference type="PROSITE" id="PS50850"/>
    </source>
</evidence>
<evidence type="ECO:0000313" key="9">
    <source>
        <dbReference type="Proteomes" id="UP000053647"/>
    </source>
</evidence>
<evidence type="ECO:0000256" key="2">
    <source>
        <dbReference type="ARBA" id="ARBA00022692"/>
    </source>
</evidence>
<dbReference type="Proteomes" id="UP000053647">
    <property type="component" value="Unassembled WGS sequence"/>
</dbReference>
<dbReference type="Gene3D" id="1.20.1250.20">
    <property type="entry name" value="MFS general substrate transporter like domains"/>
    <property type="match status" value="1"/>
</dbReference>
<feature type="domain" description="Major facilitator superfamily (MFS) profile" evidence="7">
    <location>
        <begin position="50"/>
        <end position="569"/>
    </location>
</feature>
<proteinExistence type="predicted"/>
<feature type="transmembrane region" description="Helical" evidence="6">
    <location>
        <begin position="542"/>
        <end position="564"/>
    </location>
</feature>
<feature type="transmembrane region" description="Helical" evidence="6">
    <location>
        <begin position="118"/>
        <end position="138"/>
    </location>
</feature>
<comment type="subcellular location">
    <subcellularLocation>
        <location evidence="1">Membrane</location>
        <topology evidence="1">Multi-pass membrane protein</topology>
    </subcellularLocation>
</comment>
<dbReference type="InterPro" id="IPR011701">
    <property type="entry name" value="MFS"/>
</dbReference>
<dbReference type="GO" id="GO:0005886">
    <property type="term" value="C:plasma membrane"/>
    <property type="evidence" value="ECO:0007669"/>
    <property type="project" value="TreeGrafter"/>
</dbReference>
<feature type="transmembrane region" description="Helical" evidence="6">
    <location>
        <begin position="399"/>
        <end position="419"/>
    </location>
</feature>
<dbReference type="PANTHER" id="PTHR23501">
    <property type="entry name" value="MAJOR FACILITATOR SUPERFAMILY"/>
    <property type="match status" value="1"/>
</dbReference>
<dbReference type="PROSITE" id="PS50850">
    <property type="entry name" value="MFS"/>
    <property type="match status" value="1"/>
</dbReference>
<feature type="transmembrane region" description="Helical" evidence="6">
    <location>
        <begin position="251"/>
        <end position="273"/>
    </location>
</feature>
<evidence type="ECO:0000256" key="6">
    <source>
        <dbReference type="SAM" id="Phobius"/>
    </source>
</evidence>
<gene>
    <name evidence="8" type="ORF">PAXINDRAFT_76935</name>
</gene>
<keyword evidence="4 6" id="KW-0472">Membrane</keyword>
<dbReference type="OrthoDB" id="6770063at2759"/>
<dbReference type="AlphaFoldDB" id="A0A0C9TIZ5"/>
<feature type="transmembrane region" description="Helical" evidence="6">
    <location>
        <begin position="91"/>
        <end position="111"/>
    </location>
</feature>
<evidence type="ECO:0000256" key="4">
    <source>
        <dbReference type="ARBA" id="ARBA00023136"/>
    </source>
</evidence>
<keyword evidence="3 6" id="KW-1133">Transmembrane helix</keyword>
<dbReference type="Pfam" id="PF07690">
    <property type="entry name" value="MFS_1"/>
    <property type="match status" value="1"/>
</dbReference>
<reference evidence="8 9" key="1">
    <citation type="submission" date="2014-06" db="EMBL/GenBank/DDBJ databases">
        <authorList>
            <consortium name="DOE Joint Genome Institute"/>
            <person name="Kuo A."/>
            <person name="Kohler A."/>
            <person name="Nagy L.G."/>
            <person name="Floudas D."/>
            <person name="Copeland A."/>
            <person name="Barry K.W."/>
            <person name="Cichocki N."/>
            <person name="Veneault-Fourrey C."/>
            <person name="LaButti K."/>
            <person name="Lindquist E.A."/>
            <person name="Lipzen A."/>
            <person name="Lundell T."/>
            <person name="Morin E."/>
            <person name="Murat C."/>
            <person name="Sun H."/>
            <person name="Tunlid A."/>
            <person name="Henrissat B."/>
            <person name="Grigoriev I.V."/>
            <person name="Hibbett D.S."/>
            <person name="Martin F."/>
            <person name="Nordberg H.P."/>
            <person name="Cantor M.N."/>
            <person name="Hua S.X."/>
        </authorList>
    </citation>
    <scope>NUCLEOTIDE SEQUENCE [LARGE SCALE GENOMIC DNA]</scope>
    <source>
        <strain evidence="8 9">ATCC 200175</strain>
    </source>
</reference>
<feature type="transmembrane region" description="Helical" evidence="6">
    <location>
        <begin position="431"/>
        <end position="452"/>
    </location>
</feature>
<protein>
    <recommendedName>
        <fullName evidence="7">Major facilitator superfamily (MFS) profile domain-containing protein</fullName>
    </recommendedName>
</protein>
<feature type="transmembrane region" description="Helical" evidence="6">
    <location>
        <begin position="374"/>
        <end position="393"/>
    </location>
</feature>
<sequence>MKFGKIKATGTSLKLCFPVILSDPDANPVNKGERDAPKNPSFWKSVDWKLMAALLFPTLLDTLDYTVVAAAQPRIASVFNALSLQSYIGTSYLLSSTVFLPFFASVADVYGRYFGFQASLLLFLIGNAVSTGAVNIAMVLAGRGVAGIGAAGLLTIVQTVLSDTRSLDTNSIRQSCLFLLYTICFTVGPVIGGSLVTVHFRWVFGINLPCTALAIILCYLFLPENTRGAQKSDALPSDGGRVETWLSKLVLIDWVGTFLFCIGGVLVLLALNWGPSDNWKSTRVIASSILGGFSLVLCMAWEVILERKRLSPACMTGIYQAQPMLPIAMFSFDICVTQYAAFVTGIVLFVMFYFIAIFATIVTGLPAAQAGIQLLYLSPGLVLGSLVAIRMVAILRQPIYPIVLGFVIMTVALGLASIAIQKNNQGEINGFLAMIGFGIALTASPSAVHARFTKPDHVAITNAMLLFFRSLGGTVGLAQCFTIMNAKADSYIHSQISSGAAPASDLAVLAKLFRNGGLTSITTLDRLPLGVQSIIRDAFRDALCWSFISLLPWAALATILSMFLSNIPDTDSARDSTLQGDGEMERKTEETEAKSATSEIHEIPTMSARC</sequence>
<feature type="transmembrane region" description="Helical" evidence="6">
    <location>
        <begin position="176"/>
        <end position="196"/>
    </location>
</feature>
<evidence type="ECO:0000313" key="8">
    <source>
        <dbReference type="EMBL" id="KIJ15620.1"/>
    </source>
</evidence>
<evidence type="ECO:0000256" key="1">
    <source>
        <dbReference type="ARBA" id="ARBA00004141"/>
    </source>
</evidence>
<dbReference type="EMBL" id="KN819336">
    <property type="protein sequence ID" value="KIJ15620.1"/>
    <property type="molecule type" value="Genomic_DNA"/>
</dbReference>
<evidence type="ECO:0000256" key="3">
    <source>
        <dbReference type="ARBA" id="ARBA00022989"/>
    </source>
</evidence>
<feature type="compositionally biased region" description="Basic and acidic residues" evidence="5">
    <location>
        <begin position="583"/>
        <end position="593"/>
    </location>
</feature>
<dbReference type="PANTHER" id="PTHR23501:SF39">
    <property type="entry name" value="MULTIDRUG TRANSPORTER, PUTATIVE (AFU_ORTHOLOGUE AFUA_1G05010)-RELATED"/>
    <property type="match status" value="1"/>
</dbReference>
<dbReference type="InterPro" id="IPR036259">
    <property type="entry name" value="MFS_trans_sf"/>
</dbReference>
<dbReference type="HOGENOM" id="CLU_000960_26_0_1"/>
<feature type="region of interest" description="Disordered" evidence="5">
    <location>
        <begin position="572"/>
        <end position="610"/>
    </location>
</feature>
<dbReference type="InterPro" id="IPR020846">
    <property type="entry name" value="MFS_dom"/>
</dbReference>
<dbReference type="SUPFAM" id="SSF103473">
    <property type="entry name" value="MFS general substrate transporter"/>
    <property type="match status" value="1"/>
</dbReference>
<feature type="transmembrane region" description="Helical" evidence="6">
    <location>
        <begin position="346"/>
        <end position="367"/>
    </location>
</feature>
<reference evidence="9" key="2">
    <citation type="submission" date="2015-01" db="EMBL/GenBank/DDBJ databases">
        <title>Evolutionary Origins and Diversification of the Mycorrhizal Mutualists.</title>
        <authorList>
            <consortium name="DOE Joint Genome Institute"/>
            <consortium name="Mycorrhizal Genomics Consortium"/>
            <person name="Kohler A."/>
            <person name="Kuo A."/>
            <person name="Nagy L.G."/>
            <person name="Floudas D."/>
            <person name="Copeland A."/>
            <person name="Barry K.W."/>
            <person name="Cichocki N."/>
            <person name="Veneault-Fourrey C."/>
            <person name="LaButti K."/>
            <person name="Lindquist E.A."/>
            <person name="Lipzen A."/>
            <person name="Lundell T."/>
            <person name="Morin E."/>
            <person name="Murat C."/>
            <person name="Riley R."/>
            <person name="Ohm R."/>
            <person name="Sun H."/>
            <person name="Tunlid A."/>
            <person name="Henrissat B."/>
            <person name="Grigoriev I.V."/>
            <person name="Hibbett D.S."/>
            <person name="Martin F."/>
        </authorList>
    </citation>
    <scope>NUCLEOTIDE SEQUENCE [LARGE SCALE GENOMIC DNA]</scope>
    <source>
        <strain evidence="9">ATCC 200175</strain>
    </source>
</reference>
<accession>A0A0C9TIZ5</accession>
<feature type="transmembrane region" description="Helical" evidence="6">
    <location>
        <begin position="285"/>
        <end position="305"/>
    </location>
</feature>
<name>A0A0C9TIZ5_PAXIN</name>
<keyword evidence="2 6" id="KW-0812">Transmembrane</keyword>
<organism evidence="8 9">
    <name type="scientific">Paxillus involutus ATCC 200175</name>
    <dbReference type="NCBI Taxonomy" id="664439"/>
    <lineage>
        <taxon>Eukaryota</taxon>
        <taxon>Fungi</taxon>
        <taxon>Dikarya</taxon>
        <taxon>Basidiomycota</taxon>
        <taxon>Agaricomycotina</taxon>
        <taxon>Agaricomycetes</taxon>
        <taxon>Agaricomycetidae</taxon>
        <taxon>Boletales</taxon>
        <taxon>Paxilineae</taxon>
        <taxon>Paxillaceae</taxon>
        <taxon>Paxillus</taxon>
    </lineage>
</organism>
<dbReference type="GO" id="GO:0022857">
    <property type="term" value="F:transmembrane transporter activity"/>
    <property type="evidence" value="ECO:0007669"/>
    <property type="project" value="InterPro"/>
</dbReference>